<evidence type="ECO:0000259" key="2">
    <source>
        <dbReference type="PROSITE" id="PS50191"/>
    </source>
</evidence>
<dbReference type="InterPro" id="IPR052432">
    <property type="entry name" value="PITP/CRAL-TRIO"/>
</dbReference>
<dbReference type="Gene3D" id="3.40.525.10">
    <property type="entry name" value="CRAL-TRIO lipid binding domain"/>
    <property type="match status" value="1"/>
</dbReference>
<feature type="compositionally biased region" description="Low complexity" evidence="1">
    <location>
        <begin position="73"/>
        <end position="96"/>
    </location>
</feature>
<dbReference type="SUPFAM" id="SSF46938">
    <property type="entry name" value="CRAL/TRIO N-terminal domain"/>
    <property type="match status" value="1"/>
</dbReference>
<keyword evidence="4" id="KW-1185">Reference proteome</keyword>
<dbReference type="Pfam" id="PF03765">
    <property type="entry name" value="CRAL_TRIO_N"/>
    <property type="match status" value="1"/>
</dbReference>
<dbReference type="EMBL" id="PDLN01000020">
    <property type="protein sequence ID" value="RDW59132.1"/>
    <property type="molecule type" value="Genomic_DNA"/>
</dbReference>
<feature type="domain" description="CRAL-TRIO" evidence="2">
    <location>
        <begin position="193"/>
        <end position="352"/>
    </location>
</feature>
<dbReference type="InterPro" id="IPR011074">
    <property type="entry name" value="CRAL/TRIO_N_dom"/>
</dbReference>
<dbReference type="SMART" id="SM01100">
    <property type="entry name" value="CRAL_TRIO_N"/>
    <property type="match status" value="1"/>
</dbReference>
<dbReference type="OrthoDB" id="43460at2759"/>
<dbReference type="InterPro" id="IPR036865">
    <property type="entry name" value="CRAL-TRIO_dom_sf"/>
</dbReference>
<dbReference type="PROSITE" id="PS50191">
    <property type="entry name" value="CRAL_TRIO"/>
    <property type="match status" value="1"/>
</dbReference>
<dbReference type="InterPro" id="IPR036273">
    <property type="entry name" value="CRAL/TRIO_N_dom_sf"/>
</dbReference>
<evidence type="ECO:0000256" key="1">
    <source>
        <dbReference type="SAM" id="MobiDB-lite"/>
    </source>
</evidence>
<gene>
    <name evidence="3" type="ORF">BP5796_12056</name>
</gene>
<accession>A0A3D8QBA8</accession>
<name>A0A3D8QBA8_9HELO</name>
<dbReference type="InterPro" id="IPR001251">
    <property type="entry name" value="CRAL-TRIO_dom"/>
</dbReference>
<sequence length="447" mass="50070">MAKTAVPEILSLLSKEEEGKLKELWSAIGPLIEDDASHTVVESQNGADIYASAPSKHNKNSILADCEEDTDSDSATSTPSRTHTSSSSAKTSIDTSDNSSKAATTEGEAVEQPAPDSTRAHFWKLVKHEDPDMVLVRFLRARKWHVKNALAMLTAAIAWRSEEVCVDDDIMRNGEEGALKATQSADPAARKLGEDFLAQMRMGKSFMHGCDREGRSICLIRARLHKPGVQSTESLERFQVFLTELGRVVSVAPNNTVCLIFDLGGFSMANMDYAPIKLLIKCFEGNYPESLGIVHVYRAPWIVNGIWRIIRGWLDPAVAKKVKFVGNVDELEEYIPRKQIIAELGGDEQWTYEYLEPVEGENDRMQDTERRMELEAAHYALIQAYEKNTSEWINSRTSLPTELKARRKSLAACLGESYWQLDPYIRARTHYDRAGILNPGGRVNFYP</sequence>
<dbReference type="PANTHER" id="PTHR46590:SF1">
    <property type="entry name" value="PHOSPHATIDYLINOSITOL TRANSFER PROTEIN CSR1"/>
    <property type="match status" value="1"/>
</dbReference>
<evidence type="ECO:0000313" key="4">
    <source>
        <dbReference type="Proteomes" id="UP000256328"/>
    </source>
</evidence>
<comment type="caution">
    <text evidence="3">The sequence shown here is derived from an EMBL/GenBank/DDBJ whole genome shotgun (WGS) entry which is preliminary data.</text>
</comment>
<dbReference type="Proteomes" id="UP000256328">
    <property type="component" value="Unassembled WGS sequence"/>
</dbReference>
<dbReference type="Pfam" id="PF00650">
    <property type="entry name" value="CRAL_TRIO"/>
    <property type="match status" value="1"/>
</dbReference>
<dbReference type="SMART" id="SM00516">
    <property type="entry name" value="SEC14"/>
    <property type="match status" value="1"/>
</dbReference>
<dbReference type="SUPFAM" id="SSF52087">
    <property type="entry name" value="CRAL/TRIO domain"/>
    <property type="match status" value="1"/>
</dbReference>
<protein>
    <recommendedName>
        <fullName evidence="2">CRAL-TRIO domain-containing protein</fullName>
    </recommendedName>
</protein>
<dbReference type="CDD" id="cd00170">
    <property type="entry name" value="SEC14"/>
    <property type="match status" value="1"/>
</dbReference>
<organism evidence="3 4">
    <name type="scientific">Coleophoma crateriformis</name>
    <dbReference type="NCBI Taxonomy" id="565419"/>
    <lineage>
        <taxon>Eukaryota</taxon>
        <taxon>Fungi</taxon>
        <taxon>Dikarya</taxon>
        <taxon>Ascomycota</taxon>
        <taxon>Pezizomycotina</taxon>
        <taxon>Leotiomycetes</taxon>
        <taxon>Helotiales</taxon>
        <taxon>Dermateaceae</taxon>
        <taxon>Coleophoma</taxon>
    </lineage>
</organism>
<evidence type="ECO:0000313" key="3">
    <source>
        <dbReference type="EMBL" id="RDW59132.1"/>
    </source>
</evidence>
<proteinExistence type="predicted"/>
<dbReference type="PANTHER" id="PTHR46590">
    <property type="entry name" value="PHOSPHATIDYLINOSITOL TRANSFER PROTEIN CSR1-RELATED"/>
    <property type="match status" value="1"/>
</dbReference>
<reference evidence="3 4" key="1">
    <citation type="journal article" date="2018" name="IMA Fungus">
        <title>IMA Genome-F 9: Draft genome sequence of Annulohypoxylon stygium, Aspergillus mulundensis, Berkeleyomyces basicola (syn. Thielaviopsis basicola), Ceratocystis smalleyi, two Cercospora beticola strains, Coleophoma cylindrospora, Fusarium fracticaudum, Phialophora cf. hyalina, and Morchella septimelata.</title>
        <authorList>
            <person name="Wingfield B.D."/>
            <person name="Bills G.F."/>
            <person name="Dong Y."/>
            <person name="Huang W."/>
            <person name="Nel W.J."/>
            <person name="Swalarsk-Parry B.S."/>
            <person name="Vaghefi N."/>
            <person name="Wilken P.M."/>
            <person name="An Z."/>
            <person name="de Beer Z.W."/>
            <person name="De Vos L."/>
            <person name="Chen L."/>
            <person name="Duong T.A."/>
            <person name="Gao Y."/>
            <person name="Hammerbacher A."/>
            <person name="Kikkert J.R."/>
            <person name="Li Y."/>
            <person name="Li H."/>
            <person name="Li K."/>
            <person name="Li Q."/>
            <person name="Liu X."/>
            <person name="Ma X."/>
            <person name="Naidoo K."/>
            <person name="Pethybridge S.J."/>
            <person name="Sun J."/>
            <person name="Steenkamp E.T."/>
            <person name="van der Nest M.A."/>
            <person name="van Wyk S."/>
            <person name="Wingfield M.J."/>
            <person name="Xiong C."/>
            <person name="Yue Q."/>
            <person name="Zhang X."/>
        </authorList>
    </citation>
    <scope>NUCLEOTIDE SEQUENCE [LARGE SCALE GENOMIC DNA]</scope>
    <source>
        <strain evidence="3 4">BP5796</strain>
    </source>
</reference>
<dbReference type="AlphaFoldDB" id="A0A3D8QBA8"/>
<feature type="region of interest" description="Disordered" evidence="1">
    <location>
        <begin position="66"/>
        <end position="116"/>
    </location>
</feature>